<dbReference type="PANTHER" id="PTHR30294">
    <property type="entry name" value="MEMBRANE COMPONENT OF ABC TRANSPORTER YHHJ-RELATED"/>
    <property type="match status" value="1"/>
</dbReference>
<dbReference type="Gene3D" id="3.40.1710.10">
    <property type="entry name" value="abc type-2 transporter like domain"/>
    <property type="match status" value="1"/>
</dbReference>
<reference evidence="8" key="1">
    <citation type="submission" date="2020-08" db="EMBL/GenBank/DDBJ databases">
        <title>Genome sequencing and assembly of the red palm weevil Rhynchophorus ferrugineus.</title>
        <authorList>
            <person name="Dias G.B."/>
            <person name="Bergman C.M."/>
            <person name="Manee M."/>
        </authorList>
    </citation>
    <scope>NUCLEOTIDE SEQUENCE</scope>
    <source>
        <strain evidence="8">AA-2017</strain>
        <tissue evidence="8">Whole larva</tissue>
    </source>
</reference>
<feature type="non-terminal residue" evidence="8">
    <location>
        <position position="1"/>
    </location>
</feature>
<comment type="subcellular location">
    <subcellularLocation>
        <location evidence="1">Cell membrane</location>
        <topology evidence="1">Multi-pass membrane protein</topology>
    </subcellularLocation>
</comment>
<keyword evidence="9" id="KW-1185">Reference proteome</keyword>
<dbReference type="Pfam" id="PF12698">
    <property type="entry name" value="ABC2_membrane_3"/>
    <property type="match status" value="2"/>
</dbReference>
<dbReference type="InterPro" id="IPR051449">
    <property type="entry name" value="ABC-2_transporter_component"/>
</dbReference>
<keyword evidence="4 6" id="KW-1133">Transmembrane helix</keyword>
<evidence type="ECO:0000256" key="2">
    <source>
        <dbReference type="ARBA" id="ARBA00022475"/>
    </source>
</evidence>
<dbReference type="Proteomes" id="UP000625711">
    <property type="component" value="Unassembled WGS sequence"/>
</dbReference>
<dbReference type="GO" id="GO:0005886">
    <property type="term" value="C:plasma membrane"/>
    <property type="evidence" value="ECO:0007669"/>
    <property type="project" value="UniProtKB-SubCell"/>
</dbReference>
<feature type="domain" description="ABC-2 type transporter transmembrane" evidence="7">
    <location>
        <begin position="236"/>
        <end position="411"/>
    </location>
</feature>
<proteinExistence type="predicted"/>
<feature type="transmembrane region" description="Helical" evidence="6">
    <location>
        <begin position="108"/>
        <end position="130"/>
    </location>
</feature>
<keyword evidence="2" id="KW-1003">Cell membrane</keyword>
<keyword evidence="5 6" id="KW-0472">Membrane</keyword>
<evidence type="ECO:0000256" key="1">
    <source>
        <dbReference type="ARBA" id="ARBA00004651"/>
    </source>
</evidence>
<dbReference type="OrthoDB" id="10636409at2759"/>
<keyword evidence="3 6" id="KW-0812">Transmembrane</keyword>
<dbReference type="InterPro" id="IPR013525">
    <property type="entry name" value="ABC2_TM"/>
</dbReference>
<gene>
    <name evidence="8" type="ORF">GWI33_002938</name>
</gene>
<name>A0A834IPG5_RHYFE</name>
<evidence type="ECO:0000256" key="5">
    <source>
        <dbReference type="ARBA" id="ARBA00023136"/>
    </source>
</evidence>
<evidence type="ECO:0000256" key="3">
    <source>
        <dbReference type="ARBA" id="ARBA00022692"/>
    </source>
</evidence>
<evidence type="ECO:0000256" key="6">
    <source>
        <dbReference type="SAM" id="Phobius"/>
    </source>
</evidence>
<feature type="transmembrane region" description="Helical" evidence="6">
    <location>
        <begin position="78"/>
        <end position="102"/>
    </location>
</feature>
<feature type="transmembrane region" description="Helical" evidence="6">
    <location>
        <begin position="33"/>
        <end position="51"/>
    </location>
</feature>
<accession>A0A834IPG5</accession>
<sequence length="423" mass="47805">QQNIPYVDITTPNVKISTLYNPSLSYEFYLEPFIVPAILHLLLCCCVAFSVGQELKQQQYNDWVSNHSVVLAILSKNLVYVLIFCFWTWLWMFWLVVIRGWFVAGQLWLILLAQLLFYLAYALIASTMVLTTKNLSKTFGLIAVYGGSSLSFAGVTLPLNNAPLFTQFWANIIPYTPYAKLQTEQWVVGSPAQISLQALALTETYAEKESIMSSRFQQFFTHYIQTFKNIAKNQPIFTTLILSVFFYSFFYPTAYQAQHAEALPIVIVDEEQSPLTNTIITQLGKNPDINIREIVPNFSQAEQLLQQQQADGILLLPDQLSQSIVRGETGGIGIYLSTAYFLRTKQIGLGIATSIEATLNDYLQQFGQVSGFELTLPIHQIPLFNTLSGYGSYIFPAVAPIIIHQTLLLGLCMLIAGYREHHW</sequence>
<organism evidence="8 9">
    <name type="scientific">Rhynchophorus ferrugineus</name>
    <name type="common">Red palm weevil</name>
    <name type="synonym">Curculio ferrugineus</name>
    <dbReference type="NCBI Taxonomy" id="354439"/>
    <lineage>
        <taxon>Eukaryota</taxon>
        <taxon>Metazoa</taxon>
        <taxon>Ecdysozoa</taxon>
        <taxon>Arthropoda</taxon>
        <taxon>Hexapoda</taxon>
        <taxon>Insecta</taxon>
        <taxon>Pterygota</taxon>
        <taxon>Neoptera</taxon>
        <taxon>Endopterygota</taxon>
        <taxon>Coleoptera</taxon>
        <taxon>Polyphaga</taxon>
        <taxon>Cucujiformia</taxon>
        <taxon>Curculionidae</taxon>
        <taxon>Dryophthorinae</taxon>
        <taxon>Rhynchophorus</taxon>
    </lineage>
</organism>
<feature type="domain" description="ABC-2 type transporter transmembrane" evidence="7">
    <location>
        <begin position="7"/>
        <end position="185"/>
    </location>
</feature>
<evidence type="ECO:0000313" key="9">
    <source>
        <dbReference type="Proteomes" id="UP000625711"/>
    </source>
</evidence>
<evidence type="ECO:0000313" key="8">
    <source>
        <dbReference type="EMBL" id="KAF7277647.1"/>
    </source>
</evidence>
<dbReference type="GO" id="GO:0140359">
    <property type="term" value="F:ABC-type transporter activity"/>
    <property type="evidence" value="ECO:0007669"/>
    <property type="project" value="InterPro"/>
</dbReference>
<comment type="caution">
    <text evidence="8">The sequence shown here is derived from an EMBL/GenBank/DDBJ whole genome shotgun (WGS) entry which is preliminary data.</text>
</comment>
<dbReference type="EMBL" id="JAACXV010000542">
    <property type="protein sequence ID" value="KAF7277647.1"/>
    <property type="molecule type" value="Genomic_DNA"/>
</dbReference>
<feature type="transmembrane region" description="Helical" evidence="6">
    <location>
        <begin position="393"/>
        <end position="418"/>
    </location>
</feature>
<dbReference type="AlphaFoldDB" id="A0A834IPG5"/>
<feature type="non-terminal residue" evidence="8">
    <location>
        <position position="423"/>
    </location>
</feature>
<evidence type="ECO:0000259" key="7">
    <source>
        <dbReference type="Pfam" id="PF12698"/>
    </source>
</evidence>
<protein>
    <recommendedName>
        <fullName evidence="7">ABC-2 type transporter transmembrane domain-containing protein</fullName>
    </recommendedName>
</protein>
<evidence type="ECO:0000256" key="4">
    <source>
        <dbReference type="ARBA" id="ARBA00022989"/>
    </source>
</evidence>
<dbReference type="PANTHER" id="PTHR30294:SF46">
    <property type="entry name" value="ABC TRANSPORTER PERMEASE"/>
    <property type="match status" value="1"/>
</dbReference>